<feature type="domain" description="Multidrug resistance protein MdtA-like beta-barrel" evidence="8">
    <location>
        <begin position="233"/>
        <end position="311"/>
    </location>
</feature>
<evidence type="ECO:0000259" key="8">
    <source>
        <dbReference type="Pfam" id="PF25944"/>
    </source>
</evidence>
<evidence type="ECO:0000256" key="6">
    <source>
        <dbReference type="SAM" id="Phobius"/>
    </source>
</evidence>
<evidence type="ECO:0000313" key="9">
    <source>
        <dbReference type="EMBL" id="MBH9579335.1"/>
    </source>
</evidence>
<dbReference type="RefSeq" id="WP_198113167.1">
    <property type="nucleotide sequence ID" value="NZ_JAEDAK010000021.1"/>
</dbReference>
<keyword evidence="3 4" id="KW-0175">Coiled coil</keyword>
<accession>A0A931NK51</accession>
<dbReference type="SUPFAM" id="SSF111369">
    <property type="entry name" value="HlyD-like secretion proteins"/>
    <property type="match status" value="1"/>
</dbReference>
<feature type="region of interest" description="Disordered" evidence="5">
    <location>
        <begin position="343"/>
        <end position="365"/>
    </location>
</feature>
<protein>
    <submittedName>
        <fullName evidence="9">Efflux RND transporter periplasmic adaptor subunit</fullName>
    </submittedName>
</protein>
<feature type="transmembrane region" description="Helical" evidence="6">
    <location>
        <begin position="12"/>
        <end position="34"/>
    </location>
</feature>
<keyword evidence="6" id="KW-1133">Transmembrane helix</keyword>
<dbReference type="GO" id="GO:0030313">
    <property type="term" value="C:cell envelope"/>
    <property type="evidence" value="ECO:0007669"/>
    <property type="project" value="UniProtKB-SubCell"/>
</dbReference>
<dbReference type="GO" id="GO:1990961">
    <property type="term" value="P:xenobiotic detoxification by transmembrane export across the plasma membrane"/>
    <property type="evidence" value="ECO:0007669"/>
    <property type="project" value="InterPro"/>
</dbReference>
<dbReference type="Pfam" id="PF25944">
    <property type="entry name" value="Beta-barrel_RND"/>
    <property type="match status" value="1"/>
</dbReference>
<feature type="compositionally biased region" description="Basic and acidic residues" evidence="5">
    <location>
        <begin position="343"/>
        <end position="354"/>
    </location>
</feature>
<gene>
    <name evidence="9" type="ORF">I7X39_20760</name>
</gene>
<dbReference type="NCBIfam" id="TIGR01730">
    <property type="entry name" value="RND_mfp"/>
    <property type="match status" value="1"/>
</dbReference>
<organism evidence="9 10">
    <name type="scientific">Inhella proteolytica</name>
    <dbReference type="NCBI Taxonomy" id="2795029"/>
    <lineage>
        <taxon>Bacteria</taxon>
        <taxon>Pseudomonadati</taxon>
        <taxon>Pseudomonadota</taxon>
        <taxon>Betaproteobacteria</taxon>
        <taxon>Burkholderiales</taxon>
        <taxon>Sphaerotilaceae</taxon>
        <taxon>Inhella</taxon>
    </lineage>
</organism>
<evidence type="ECO:0000313" key="10">
    <source>
        <dbReference type="Proteomes" id="UP000613266"/>
    </source>
</evidence>
<dbReference type="Pfam" id="PF25917">
    <property type="entry name" value="BSH_RND"/>
    <property type="match status" value="1"/>
</dbReference>
<feature type="compositionally biased region" description="Low complexity" evidence="5">
    <location>
        <begin position="390"/>
        <end position="402"/>
    </location>
</feature>
<dbReference type="GO" id="GO:0019898">
    <property type="term" value="C:extrinsic component of membrane"/>
    <property type="evidence" value="ECO:0007669"/>
    <property type="project" value="InterPro"/>
</dbReference>
<dbReference type="InterPro" id="IPR030190">
    <property type="entry name" value="MacA_alpha-hairpin_sf"/>
</dbReference>
<reference evidence="9" key="1">
    <citation type="submission" date="2020-12" db="EMBL/GenBank/DDBJ databases">
        <title>The genome sequence of Inhella sp. 1Y17.</title>
        <authorList>
            <person name="Liu Y."/>
        </authorList>
    </citation>
    <scope>NUCLEOTIDE SEQUENCE</scope>
    <source>
        <strain evidence="9">1Y17</strain>
    </source>
</reference>
<evidence type="ECO:0000256" key="5">
    <source>
        <dbReference type="SAM" id="MobiDB-lite"/>
    </source>
</evidence>
<dbReference type="Proteomes" id="UP000613266">
    <property type="component" value="Unassembled WGS sequence"/>
</dbReference>
<keyword evidence="6" id="KW-0472">Membrane</keyword>
<comment type="subcellular location">
    <subcellularLocation>
        <location evidence="1">Cell membrane</location>
    </subcellularLocation>
</comment>
<evidence type="ECO:0000256" key="3">
    <source>
        <dbReference type="ARBA" id="ARBA00023054"/>
    </source>
</evidence>
<feature type="domain" description="Multidrug resistance protein MdtA-like barrel-sandwich hybrid" evidence="7">
    <location>
        <begin position="71"/>
        <end position="226"/>
    </location>
</feature>
<evidence type="ECO:0000256" key="4">
    <source>
        <dbReference type="SAM" id="Coils"/>
    </source>
</evidence>
<keyword evidence="6" id="KW-0812">Transmembrane</keyword>
<dbReference type="EMBL" id="JAEDAK010000021">
    <property type="protein sequence ID" value="MBH9579335.1"/>
    <property type="molecule type" value="Genomic_DNA"/>
</dbReference>
<sequence length="402" mass="42934">MATQTKTWRQRLSLKTWPVRIALVLMAGGAYAGYRTLNPPAPPEPPPSGAAALADITQTVQAAGVLQPRVKVDVGAQVSGQVQKIHVQLGQQVKKGDLLVSLDPELARSEVAQAEAAVAQQAALIEARQADLKLTRAEVERQRRLLKGEATAATEAERAEVELTKLEADLRGQTASLKRLQAELDKRRLSLGHTSITAPMDGTVVNLPVQEGQTVIAIQITPVMVTLANMDEITVRTRVPEADIGSVKVGQKARFVTLSGEAQRFEGTVRVIQPVPERAGNAVFYNVLFEVPNKERKLLSDMTVQVNIETGSAKQVLAIPVVALGARDDEGRFAVQVLEAPAKEGKDAKKAPPHKERKIRTGLQDGGRVQVLDGLKLGEKVLLAPPPPESAASAAASAAAKS</sequence>
<dbReference type="InterPro" id="IPR058625">
    <property type="entry name" value="MdtA-like_BSH"/>
</dbReference>
<dbReference type="InterPro" id="IPR006143">
    <property type="entry name" value="RND_pump_MFP"/>
</dbReference>
<feature type="coiled-coil region" evidence="4">
    <location>
        <begin position="149"/>
        <end position="183"/>
    </location>
</feature>
<evidence type="ECO:0000259" key="7">
    <source>
        <dbReference type="Pfam" id="PF25917"/>
    </source>
</evidence>
<keyword evidence="10" id="KW-1185">Reference proteome</keyword>
<dbReference type="PANTHER" id="PTHR30469">
    <property type="entry name" value="MULTIDRUG RESISTANCE PROTEIN MDTA"/>
    <property type="match status" value="1"/>
</dbReference>
<comment type="similarity">
    <text evidence="2">Belongs to the membrane fusion protein (MFP) (TC 8.A.1) family.</text>
</comment>
<dbReference type="InterPro" id="IPR058626">
    <property type="entry name" value="MdtA-like_b-barrel"/>
</dbReference>
<dbReference type="PANTHER" id="PTHR30469:SF33">
    <property type="entry name" value="SLR1207 PROTEIN"/>
    <property type="match status" value="1"/>
</dbReference>
<dbReference type="GO" id="GO:1990195">
    <property type="term" value="C:macrolide transmembrane transporter complex"/>
    <property type="evidence" value="ECO:0007669"/>
    <property type="project" value="InterPro"/>
</dbReference>
<proteinExistence type="inferred from homology"/>
<feature type="region of interest" description="Disordered" evidence="5">
    <location>
        <begin position="381"/>
        <end position="402"/>
    </location>
</feature>
<dbReference type="Gene3D" id="2.40.50.100">
    <property type="match status" value="1"/>
</dbReference>
<dbReference type="Gene3D" id="6.10.140.1990">
    <property type="match status" value="1"/>
</dbReference>
<dbReference type="Gene3D" id="2.40.420.20">
    <property type="match status" value="1"/>
</dbReference>
<name>A0A931NK51_9BURK</name>
<comment type="caution">
    <text evidence="9">The sequence shown here is derived from an EMBL/GenBank/DDBJ whole genome shotgun (WGS) entry which is preliminary data.</text>
</comment>
<dbReference type="Gene3D" id="2.40.30.170">
    <property type="match status" value="1"/>
</dbReference>
<dbReference type="GO" id="GO:0015562">
    <property type="term" value="F:efflux transmembrane transporter activity"/>
    <property type="evidence" value="ECO:0007669"/>
    <property type="project" value="TreeGrafter"/>
</dbReference>
<dbReference type="AlphaFoldDB" id="A0A931NK51"/>
<evidence type="ECO:0000256" key="1">
    <source>
        <dbReference type="ARBA" id="ARBA00004236"/>
    </source>
</evidence>
<evidence type="ECO:0000256" key="2">
    <source>
        <dbReference type="ARBA" id="ARBA00009477"/>
    </source>
</evidence>
<dbReference type="GO" id="GO:1990281">
    <property type="term" value="C:efflux pump complex"/>
    <property type="evidence" value="ECO:0007669"/>
    <property type="project" value="TreeGrafter"/>
</dbReference>